<dbReference type="Pfam" id="PF19827">
    <property type="entry name" value="DUF6308"/>
    <property type="match status" value="1"/>
</dbReference>
<protein>
    <submittedName>
        <fullName evidence="1">Uncharacterized protein</fullName>
    </submittedName>
</protein>
<name>A0A6P0GC34_9ACTN</name>
<comment type="caution">
    <text evidence="1">The sequence shown here is derived from an EMBL/GenBank/DDBJ whole genome shotgun (WGS) entry which is preliminary data.</text>
</comment>
<organism evidence="1 2">
    <name type="scientific">Geodermatophilus normandii</name>
    <dbReference type="NCBI Taxonomy" id="1137989"/>
    <lineage>
        <taxon>Bacteria</taxon>
        <taxon>Bacillati</taxon>
        <taxon>Actinomycetota</taxon>
        <taxon>Actinomycetes</taxon>
        <taxon>Geodermatophilales</taxon>
        <taxon>Geodermatophilaceae</taxon>
        <taxon>Geodermatophilus</taxon>
    </lineage>
</organism>
<reference evidence="1 2" key="1">
    <citation type="submission" date="2019-12" db="EMBL/GenBank/DDBJ databases">
        <title>WGS of CPCC 203550 I12A-02606.</title>
        <authorList>
            <person name="Jiang Z."/>
        </authorList>
    </citation>
    <scope>NUCLEOTIDE SEQUENCE [LARGE SCALE GENOMIC DNA]</scope>
    <source>
        <strain evidence="1 2">I12A-02606</strain>
    </source>
</reference>
<dbReference type="Proteomes" id="UP000471126">
    <property type="component" value="Unassembled WGS sequence"/>
</dbReference>
<evidence type="ECO:0000313" key="1">
    <source>
        <dbReference type="EMBL" id="NEM05424.1"/>
    </source>
</evidence>
<dbReference type="RefSeq" id="WP_163475624.1">
    <property type="nucleotide sequence ID" value="NZ_JAAGWE010000011.1"/>
</dbReference>
<evidence type="ECO:0000313" key="2">
    <source>
        <dbReference type="Proteomes" id="UP000471126"/>
    </source>
</evidence>
<gene>
    <name evidence="1" type="ORF">GCU54_05235</name>
</gene>
<accession>A0A6P0GC34</accession>
<dbReference type="EMBL" id="JAAGWE010000011">
    <property type="protein sequence ID" value="NEM05424.1"/>
    <property type="molecule type" value="Genomic_DNA"/>
</dbReference>
<dbReference type="InterPro" id="IPR046275">
    <property type="entry name" value="DUF6308"/>
</dbReference>
<dbReference type="AlphaFoldDB" id="A0A6P0GC34"/>
<sequence>MLEDLLRLVDDPLAVADLRRSDSPFYPRRRFEFLGDVDPFRVTAGDLVALTLVGVSVPGGVALDLLEGDLELDVADLLRHVPADVPVASPLAPDLLRLLGMARDLLEEPPGMDLRTAGTLLARKRPLLVPVPDPVVLCALGWTGDPWGWAVPAFAEYSGVLGHVIAAARAEAGLVTTGDLRALETIVWMRHHREHLRTHCPGLRLNV</sequence>
<proteinExistence type="predicted"/>